<evidence type="ECO:0000256" key="7">
    <source>
        <dbReference type="ARBA" id="ARBA00023136"/>
    </source>
</evidence>
<protein>
    <submittedName>
        <fullName evidence="14">Corazonin receptor</fullName>
    </submittedName>
</protein>
<dbReference type="PROSITE" id="PS50262">
    <property type="entry name" value="G_PROTEIN_RECEP_F1_2"/>
    <property type="match status" value="1"/>
</dbReference>
<name>A0A2L0WQE5_CARMA</name>
<keyword evidence="5 12" id="KW-1133">Transmembrane helix</keyword>
<evidence type="ECO:0000256" key="3">
    <source>
        <dbReference type="ARBA" id="ARBA00022475"/>
    </source>
</evidence>
<sequence>MVAGILSTDTLKEAGTEGVEAWEVWSTLSSVARLTEELDVEENILDGLNLTEAAAAAVGGGGMSVLAEEQCDALRRQNLSLPNTTACLGHAPQFTPESQVRAIVLGVMAVLSLVGNTATIVSIAREKRRSRSTVYTLIHHLSVADLFVTFACLTTEAVWTFTVQWFAGNFLCKFIKYMQMFSLYLSTFILVLIGVDRFTAVRYPMRRSDTQRQCSYSIIFVWVLSGVLSIPQVLVFHVVRGPFIEDFYQCVTYGLYSPAWLEKLYAVFSLVCMFVLPLLILLLTYISTFITLHKSEKVFRSERTTLGNTCPEFNRRRLLRKAKMRALRISVVIVLAFVICWTPYYMMMIIFLFTTVEDNVAAELQSAIFFFGMSNSLVNPIIYGAFHLCRCHKRRTSFNLIVINRTGSNLQYRASTRASSRYTTYRSSGADLDTSVVNVFEDGQVRYSFRRRSSRQKSILASTTRRPQEEGGGGRGTLLRPTVRYGRALKPTGRTHTGAYEPSPTSLSPLACLGEMLEKDDDEDEGVTTENTDEGRKGCCNHLEVSSNGRARSDSLTKRNNRALHHLTRPQVRSRPPLPNEEDVLVVTPSKESPSRTYNGVSLLQTMNNTQELDTQL</sequence>
<dbReference type="AlphaFoldDB" id="A0A2L0WQE5"/>
<evidence type="ECO:0000313" key="14">
    <source>
        <dbReference type="EMBL" id="AVA26879.1"/>
    </source>
</evidence>
<keyword evidence="4 10" id="KW-0812">Transmembrane</keyword>
<feature type="transmembrane region" description="Helical" evidence="12">
    <location>
        <begin position="366"/>
        <end position="386"/>
    </location>
</feature>
<reference evidence="14" key="1">
    <citation type="submission" date="2017-09" db="EMBL/GenBank/DDBJ databases">
        <authorList>
            <person name="Ehlers B."/>
            <person name="Leendertz F.H."/>
        </authorList>
    </citation>
    <scope>NUCLEOTIDE SEQUENCE</scope>
</reference>
<comment type="similarity">
    <text evidence="2 10">Belongs to the G-protein coupled receptor 1 family.</text>
</comment>
<proteinExistence type="evidence at transcript level"/>
<feature type="transmembrane region" description="Helical" evidence="12">
    <location>
        <begin position="174"/>
        <end position="195"/>
    </location>
</feature>
<feature type="region of interest" description="Disordered" evidence="11">
    <location>
        <begin position="520"/>
        <end position="559"/>
    </location>
</feature>
<evidence type="ECO:0000256" key="1">
    <source>
        <dbReference type="ARBA" id="ARBA00004651"/>
    </source>
</evidence>
<dbReference type="SUPFAM" id="SSF81321">
    <property type="entry name" value="Family A G protein-coupled receptor-like"/>
    <property type="match status" value="1"/>
</dbReference>
<dbReference type="InterPro" id="IPR000276">
    <property type="entry name" value="GPCR_Rhodpsn"/>
</dbReference>
<organism evidence="14">
    <name type="scientific">Carcinus maenas</name>
    <name type="common">Common shore crab</name>
    <name type="synonym">Green crab</name>
    <dbReference type="NCBI Taxonomy" id="6759"/>
    <lineage>
        <taxon>Eukaryota</taxon>
        <taxon>Metazoa</taxon>
        <taxon>Ecdysozoa</taxon>
        <taxon>Arthropoda</taxon>
        <taxon>Crustacea</taxon>
        <taxon>Multicrustacea</taxon>
        <taxon>Malacostraca</taxon>
        <taxon>Eumalacostraca</taxon>
        <taxon>Eucarida</taxon>
        <taxon>Decapoda</taxon>
        <taxon>Pleocyemata</taxon>
        <taxon>Brachyura</taxon>
        <taxon>Eubrachyura</taxon>
        <taxon>Portunoidea</taxon>
        <taxon>Carcinidae</taxon>
        <taxon>Carcinus</taxon>
    </lineage>
</organism>
<evidence type="ECO:0000256" key="5">
    <source>
        <dbReference type="ARBA" id="ARBA00022989"/>
    </source>
</evidence>
<dbReference type="GO" id="GO:0005886">
    <property type="term" value="C:plasma membrane"/>
    <property type="evidence" value="ECO:0007669"/>
    <property type="project" value="UniProtKB-SubCell"/>
</dbReference>
<dbReference type="PANTHER" id="PTHR24230">
    <property type="entry name" value="G-PROTEIN COUPLED RECEPTOR"/>
    <property type="match status" value="1"/>
</dbReference>
<dbReference type="Gene3D" id="1.20.1070.10">
    <property type="entry name" value="Rhodopsin 7-helix transmembrane proteins"/>
    <property type="match status" value="1"/>
</dbReference>
<evidence type="ECO:0000256" key="8">
    <source>
        <dbReference type="ARBA" id="ARBA00023170"/>
    </source>
</evidence>
<feature type="transmembrane region" description="Helical" evidence="12">
    <location>
        <begin position="216"/>
        <end position="239"/>
    </location>
</feature>
<feature type="transmembrane region" description="Helical" evidence="12">
    <location>
        <begin position="136"/>
        <end position="162"/>
    </location>
</feature>
<dbReference type="EMBL" id="MF974386">
    <property type="protein sequence ID" value="AVA26879.1"/>
    <property type="molecule type" value="mRNA"/>
</dbReference>
<dbReference type="Pfam" id="PF00001">
    <property type="entry name" value="7tm_1"/>
    <property type="match status" value="1"/>
</dbReference>
<evidence type="ECO:0000256" key="9">
    <source>
        <dbReference type="ARBA" id="ARBA00023224"/>
    </source>
</evidence>
<keyword evidence="9 10" id="KW-0807">Transducer</keyword>
<reference evidence="14" key="2">
    <citation type="journal article" date="2018" name="Front. Neurosci.">
        <title>Functional Characterization and Signaling Systems of Corazonin and Red Pigment Concentrating Hormone in the Green Shore Crab, Carcinus maenas.</title>
        <authorList>
            <person name="Alexander J.L."/>
            <person name="Oliphant A."/>
            <person name="Wilcockson D.C."/>
            <person name="Audsley N."/>
            <person name="Down R.E."/>
            <person name="Lafont R."/>
            <person name="Webster S.G."/>
        </authorList>
    </citation>
    <scope>NUCLEOTIDE SEQUENCE</scope>
</reference>
<keyword evidence="3" id="KW-1003">Cell membrane</keyword>
<evidence type="ECO:0000256" key="6">
    <source>
        <dbReference type="ARBA" id="ARBA00023040"/>
    </source>
</evidence>
<evidence type="ECO:0000256" key="11">
    <source>
        <dbReference type="SAM" id="MobiDB-lite"/>
    </source>
</evidence>
<feature type="transmembrane region" description="Helical" evidence="12">
    <location>
        <begin position="264"/>
        <end position="292"/>
    </location>
</feature>
<keyword evidence="8 10" id="KW-0675">Receptor</keyword>
<evidence type="ECO:0000256" key="12">
    <source>
        <dbReference type="SAM" id="Phobius"/>
    </source>
</evidence>
<evidence type="ECO:0000256" key="4">
    <source>
        <dbReference type="ARBA" id="ARBA00022692"/>
    </source>
</evidence>
<evidence type="ECO:0000256" key="10">
    <source>
        <dbReference type="RuleBase" id="RU000688"/>
    </source>
</evidence>
<keyword evidence="6 10" id="KW-0297">G-protein coupled receptor</keyword>
<dbReference type="InterPro" id="IPR017452">
    <property type="entry name" value="GPCR_Rhodpsn_7TM"/>
</dbReference>
<dbReference type="PANTHER" id="PTHR24230:SF163">
    <property type="entry name" value="CORAZONIN RECEPTOR, ISOFORM B"/>
    <property type="match status" value="1"/>
</dbReference>
<dbReference type="PRINTS" id="PR00237">
    <property type="entry name" value="GPCRRHODOPSN"/>
</dbReference>
<evidence type="ECO:0000256" key="2">
    <source>
        <dbReference type="ARBA" id="ARBA00010663"/>
    </source>
</evidence>
<dbReference type="GO" id="GO:0035237">
    <property type="term" value="F:corazonin receptor activity"/>
    <property type="evidence" value="ECO:0007669"/>
    <property type="project" value="TreeGrafter"/>
</dbReference>
<comment type="subcellular location">
    <subcellularLocation>
        <location evidence="1">Cell membrane</location>
        <topology evidence="1">Multi-pass membrane protein</topology>
    </subcellularLocation>
</comment>
<feature type="region of interest" description="Disordered" evidence="11">
    <location>
        <begin position="456"/>
        <end position="479"/>
    </location>
</feature>
<dbReference type="PROSITE" id="PS00237">
    <property type="entry name" value="G_PROTEIN_RECEP_F1_1"/>
    <property type="match status" value="1"/>
</dbReference>
<feature type="transmembrane region" description="Helical" evidence="12">
    <location>
        <begin position="326"/>
        <end position="354"/>
    </location>
</feature>
<evidence type="ECO:0000259" key="13">
    <source>
        <dbReference type="PROSITE" id="PS50262"/>
    </source>
</evidence>
<feature type="domain" description="G-protein coupled receptors family 1 profile" evidence="13">
    <location>
        <begin position="115"/>
        <end position="383"/>
    </location>
</feature>
<feature type="transmembrane region" description="Helical" evidence="12">
    <location>
        <begin position="102"/>
        <end position="124"/>
    </location>
</feature>
<accession>A0A2L0WQE5</accession>
<keyword evidence="7 12" id="KW-0472">Membrane</keyword>